<keyword evidence="2 3" id="KW-0786">Thiamine pyrophosphate</keyword>
<evidence type="ECO:0000259" key="6">
    <source>
        <dbReference type="Pfam" id="PF02776"/>
    </source>
</evidence>
<comment type="similarity">
    <text evidence="1 3">Belongs to the TPP enzyme family.</text>
</comment>
<dbReference type="InterPro" id="IPR012000">
    <property type="entry name" value="Thiamin_PyroP_enz_cen_dom"/>
</dbReference>
<keyword evidence="8" id="KW-1185">Reference proteome</keyword>
<evidence type="ECO:0000256" key="3">
    <source>
        <dbReference type="RuleBase" id="RU362132"/>
    </source>
</evidence>
<dbReference type="Gene3D" id="3.40.50.1220">
    <property type="entry name" value="TPP-binding domain"/>
    <property type="match status" value="1"/>
</dbReference>
<reference evidence="8" key="1">
    <citation type="journal article" date="2019" name="Int. J. Syst. Evol. Microbiol.">
        <title>The Global Catalogue of Microorganisms (GCM) 10K type strain sequencing project: providing services to taxonomists for standard genome sequencing and annotation.</title>
        <authorList>
            <consortium name="The Broad Institute Genomics Platform"/>
            <consortium name="The Broad Institute Genome Sequencing Center for Infectious Disease"/>
            <person name="Wu L."/>
            <person name="Ma J."/>
        </authorList>
    </citation>
    <scope>NUCLEOTIDE SEQUENCE [LARGE SCALE GENOMIC DNA]</scope>
    <source>
        <strain evidence="8">KCTC 33792</strain>
    </source>
</reference>
<dbReference type="Proteomes" id="UP001597520">
    <property type="component" value="Unassembled WGS sequence"/>
</dbReference>
<dbReference type="SUPFAM" id="SSF52467">
    <property type="entry name" value="DHS-like NAD/FAD-binding domain"/>
    <property type="match status" value="1"/>
</dbReference>
<feature type="domain" description="Thiamine pyrophosphate enzyme N-terminal TPP-binding" evidence="6">
    <location>
        <begin position="3"/>
        <end position="108"/>
    </location>
</feature>
<dbReference type="Pfam" id="PF02776">
    <property type="entry name" value="TPP_enzyme_N"/>
    <property type="match status" value="1"/>
</dbReference>
<dbReference type="EMBL" id="JBHUML010000005">
    <property type="protein sequence ID" value="MFD2706909.1"/>
    <property type="molecule type" value="Genomic_DNA"/>
</dbReference>
<dbReference type="PANTHER" id="PTHR18968:SF13">
    <property type="entry name" value="ACETOLACTATE SYNTHASE CATALYTIC SUBUNIT, MITOCHONDRIAL"/>
    <property type="match status" value="1"/>
</dbReference>
<dbReference type="Pfam" id="PF02775">
    <property type="entry name" value="TPP_enzyme_C"/>
    <property type="match status" value="1"/>
</dbReference>
<dbReference type="InterPro" id="IPR029061">
    <property type="entry name" value="THDP-binding"/>
</dbReference>
<evidence type="ECO:0000259" key="5">
    <source>
        <dbReference type="Pfam" id="PF02775"/>
    </source>
</evidence>
<dbReference type="InterPro" id="IPR045229">
    <property type="entry name" value="TPP_enz"/>
</dbReference>
<organism evidence="7 8">
    <name type="scientific">Salibacterium lacus</name>
    <dbReference type="NCBI Taxonomy" id="1898109"/>
    <lineage>
        <taxon>Bacteria</taxon>
        <taxon>Bacillati</taxon>
        <taxon>Bacillota</taxon>
        <taxon>Bacilli</taxon>
        <taxon>Bacillales</taxon>
        <taxon>Bacillaceae</taxon>
    </lineage>
</organism>
<evidence type="ECO:0000256" key="2">
    <source>
        <dbReference type="ARBA" id="ARBA00023052"/>
    </source>
</evidence>
<proteinExistence type="inferred from homology"/>
<dbReference type="Gene3D" id="3.40.50.970">
    <property type="match status" value="2"/>
</dbReference>
<evidence type="ECO:0000259" key="4">
    <source>
        <dbReference type="Pfam" id="PF00205"/>
    </source>
</evidence>
<evidence type="ECO:0000256" key="1">
    <source>
        <dbReference type="ARBA" id="ARBA00007812"/>
    </source>
</evidence>
<dbReference type="CDD" id="cd07035">
    <property type="entry name" value="TPP_PYR_POX_like"/>
    <property type="match status" value="1"/>
</dbReference>
<accession>A0ABW5T648</accession>
<gene>
    <name evidence="7" type="ORF">ACFSUB_15715</name>
</gene>
<name>A0ABW5T648_9BACI</name>
<dbReference type="CDD" id="cd00568">
    <property type="entry name" value="TPP_enzymes"/>
    <property type="match status" value="1"/>
</dbReference>
<dbReference type="InterPro" id="IPR011766">
    <property type="entry name" value="TPP_enzyme_TPP-bd"/>
</dbReference>
<dbReference type="InterPro" id="IPR029035">
    <property type="entry name" value="DHS-like_NAD/FAD-binding_dom"/>
</dbReference>
<evidence type="ECO:0000313" key="7">
    <source>
        <dbReference type="EMBL" id="MFD2706909.1"/>
    </source>
</evidence>
<protein>
    <submittedName>
        <fullName evidence="7">Thiamine pyrophosphate-binding protein</fullName>
    </submittedName>
</protein>
<dbReference type="RefSeq" id="WP_380714209.1">
    <property type="nucleotide sequence ID" value="NZ_JBHUML010000005.1"/>
</dbReference>
<dbReference type="InterPro" id="IPR012001">
    <property type="entry name" value="Thiamin_PyroP_enz_TPP-bd_dom"/>
</dbReference>
<comment type="caution">
    <text evidence="7">The sequence shown here is derived from an EMBL/GenBank/DDBJ whole genome shotgun (WGS) entry which is preliminary data.</text>
</comment>
<dbReference type="Pfam" id="PF00205">
    <property type="entry name" value="TPP_enzyme_M"/>
    <property type="match status" value="1"/>
</dbReference>
<dbReference type="PANTHER" id="PTHR18968">
    <property type="entry name" value="THIAMINE PYROPHOSPHATE ENZYMES"/>
    <property type="match status" value="1"/>
</dbReference>
<evidence type="ECO:0000313" key="8">
    <source>
        <dbReference type="Proteomes" id="UP001597520"/>
    </source>
</evidence>
<feature type="domain" description="Thiamine pyrophosphate enzyme TPP-binding" evidence="5">
    <location>
        <begin position="392"/>
        <end position="537"/>
    </location>
</feature>
<dbReference type="SUPFAM" id="SSF52518">
    <property type="entry name" value="Thiamin diphosphate-binding fold (THDP-binding)"/>
    <property type="match status" value="2"/>
</dbReference>
<sequence length="551" mass="59002">MPKVSSVIVEQLKNMGCRHAFGIPGKPVVPLILEMEAQGMDFVLTRHEGGGGYMAAGYAMQNQTLGVAVGTSGPGGTNLLTAAGQAKAYHAPVLMITGHPPLHETGKALGQDSSMFGTDLTELFKPVTKFSAKVEDSRSLKNYLQHAFQKALTGEKGPVHLSIPLDVLTTEIEPLELPAFEIEEHMVSMKLKEMEKEIHGAERPVMLLGKGVHISNAYEEVRHTAEQWNMPVMTTPGGKGTFPTKHPLSLGGFGLGGTEAASAFLQEGTDVLVVVGSTLSDMSIAGMNESMYPQKVIQLDCSDAFAGKSLPVETMFVKGDAKTNLRRLLDEAEPVEGSVMRDLAPYWAKETEAAAAAVKNRGSGHAGLSIAAVMTELRRLIPEETIVYGDDGSHTFYGIKYFDTVQPGTFFFDDVFGAMGHGIGFSIGAKIAAPEKKIACFTGDGCFLMHGTEVSTAVNQQTGVLFFVFNNGMLDMVDKGMKNNLGRSAGVRYDTDMNAALFGKSLGADAARCTTMEEIATACRSALHRQGPTVIEVLVDKEEMPPTMARA</sequence>
<feature type="domain" description="Thiamine pyrophosphate enzyme central" evidence="4">
    <location>
        <begin position="193"/>
        <end position="328"/>
    </location>
</feature>